<dbReference type="AlphaFoldDB" id="A0A8J5HC95"/>
<gene>
    <name evidence="1" type="ORF">ZIOFF_021857</name>
</gene>
<organism evidence="1 2">
    <name type="scientific">Zingiber officinale</name>
    <name type="common">Ginger</name>
    <name type="synonym">Amomum zingiber</name>
    <dbReference type="NCBI Taxonomy" id="94328"/>
    <lineage>
        <taxon>Eukaryota</taxon>
        <taxon>Viridiplantae</taxon>
        <taxon>Streptophyta</taxon>
        <taxon>Embryophyta</taxon>
        <taxon>Tracheophyta</taxon>
        <taxon>Spermatophyta</taxon>
        <taxon>Magnoliopsida</taxon>
        <taxon>Liliopsida</taxon>
        <taxon>Zingiberales</taxon>
        <taxon>Zingiberaceae</taxon>
        <taxon>Zingiber</taxon>
    </lineage>
</organism>
<reference evidence="1 2" key="1">
    <citation type="submission" date="2020-08" db="EMBL/GenBank/DDBJ databases">
        <title>Plant Genome Project.</title>
        <authorList>
            <person name="Zhang R.-G."/>
        </authorList>
    </citation>
    <scope>NUCLEOTIDE SEQUENCE [LARGE SCALE GENOMIC DNA]</scope>
    <source>
        <tissue evidence="1">Rhizome</tissue>
    </source>
</reference>
<comment type="caution">
    <text evidence="1">The sequence shown here is derived from an EMBL/GenBank/DDBJ whole genome shotgun (WGS) entry which is preliminary data.</text>
</comment>
<protein>
    <recommendedName>
        <fullName evidence="3">Polyprotein</fullName>
    </recommendedName>
</protein>
<keyword evidence="2" id="KW-1185">Reference proteome</keyword>
<dbReference type="EMBL" id="JACMSC010000006">
    <property type="protein sequence ID" value="KAG6518382.1"/>
    <property type="molecule type" value="Genomic_DNA"/>
</dbReference>
<evidence type="ECO:0000313" key="2">
    <source>
        <dbReference type="Proteomes" id="UP000734854"/>
    </source>
</evidence>
<sequence>MRSWLGILNYARTYIPNLSSKLGPLYEKTSPHGDKRMKASNWALVREIKAQVNQLPDLEIPPEGVYIILEMDGSMMGWGGICKWKLTKFDPRSIERIWEHEKRHQMAKIEDEAIDNVLESLRELELIIQMKEYDFLRRRQME</sequence>
<evidence type="ECO:0008006" key="3">
    <source>
        <dbReference type="Google" id="ProtNLM"/>
    </source>
</evidence>
<dbReference type="Proteomes" id="UP000734854">
    <property type="component" value="Unassembled WGS sequence"/>
</dbReference>
<proteinExistence type="predicted"/>
<evidence type="ECO:0000313" key="1">
    <source>
        <dbReference type="EMBL" id="KAG6518382.1"/>
    </source>
</evidence>
<name>A0A8J5HC95_ZINOF</name>
<accession>A0A8J5HC95</accession>
<dbReference type="InterPro" id="IPR043502">
    <property type="entry name" value="DNA/RNA_pol_sf"/>
</dbReference>
<dbReference type="InterPro" id="IPR043128">
    <property type="entry name" value="Rev_trsase/Diguanyl_cyclase"/>
</dbReference>
<dbReference type="SUPFAM" id="SSF56672">
    <property type="entry name" value="DNA/RNA polymerases"/>
    <property type="match status" value="1"/>
</dbReference>
<dbReference type="Gene3D" id="3.30.70.270">
    <property type="match status" value="1"/>
</dbReference>